<keyword evidence="2 3" id="KW-0813">Transport</keyword>
<name>A0AB40AK71_DIOCR</name>
<feature type="domain" description="Exocyst complex subunit Exo70 C-terminal" evidence="4">
    <location>
        <begin position="1"/>
        <end position="88"/>
    </location>
</feature>
<dbReference type="GO" id="GO:0005546">
    <property type="term" value="F:phosphatidylinositol-4,5-bisphosphate binding"/>
    <property type="evidence" value="ECO:0007669"/>
    <property type="project" value="InterPro"/>
</dbReference>
<dbReference type="RefSeq" id="XP_039115316.1">
    <property type="nucleotide sequence ID" value="XM_039259382.1"/>
</dbReference>
<accession>A0AB40AK71</accession>
<dbReference type="GO" id="GO:0006887">
    <property type="term" value="P:exocytosis"/>
    <property type="evidence" value="ECO:0007669"/>
    <property type="project" value="UniProtKB-KW"/>
</dbReference>
<evidence type="ECO:0000313" key="5">
    <source>
        <dbReference type="Proteomes" id="UP001515500"/>
    </source>
</evidence>
<keyword evidence="3" id="KW-0653">Protein transport</keyword>
<dbReference type="Gene3D" id="1.20.1280.170">
    <property type="entry name" value="Exocyst complex component Exo70"/>
    <property type="match status" value="2"/>
</dbReference>
<dbReference type="InterPro" id="IPR016159">
    <property type="entry name" value="Cullin_repeat-like_dom_sf"/>
</dbReference>
<dbReference type="PANTHER" id="PTHR12542:SF49">
    <property type="entry name" value="EXOCYST SUBUNIT EXO70 FAMILY PROTEIN"/>
    <property type="match status" value="1"/>
</dbReference>
<keyword evidence="3" id="KW-0268">Exocytosis</keyword>
<dbReference type="GeneID" id="120250557"/>
<dbReference type="InterPro" id="IPR004140">
    <property type="entry name" value="Exo70"/>
</dbReference>
<dbReference type="AlphaFoldDB" id="A0AB40AK71"/>
<dbReference type="GO" id="GO:0000145">
    <property type="term" value="C:exocyst"/>
    <property type="evidence" value="ECO:0007669"/>
    <property type="project" value="InterPro"/>
</dbReference>
<gene>
    <name evidence="6" type="primary">LOC120250557</name>
</gene>
<comment type="similarity">
    <text evidence="1 3">Belongs to the EXO70 family.</text>
</comment>
<keyword evidence="5" id="KW-1185">Reference proteome</keyword>
<organism evidence="5 6">
    <name type="scientific">Dioscorea cayennensis subsp. rotundata</name>
    <name type="common">White Guinea yam</name>
    <name type="synonym">Dioscorea rotundata</name>
    <dbReference type="NCBI Taxonomy" id="55577"/>
    <lineage>
        <taxon>Eukaryota</taxon>
        <taxon>Viridiplantae</taxon>
        <taxon>Streptophyta</taxon>
        <taxon>Embryophyta</taxon>
        <taxon>Tracheophyta</taxon>
        <taxon>Spermatophyta</taxon>
        <taxon>Magnoliopsida</taxon>
        <taxon>Liliopsida</taxon>
        <taxon>Dioscoreales</taxon>
        <taxon>Dioscoreaceae</taxon>
        <taxon>Dioscorea</taxon>
    </lineage>
</organism>
<comment type="function">
    <text evidence="3">Component of the exocyst complex.</text>
</comment>
<sequence>MEFKNDIRSNKPTNVVAGGGIHPLTKYVMNYIKALIDYAETLDVLLQDLYVNDLSQESRAIVGSFQNSTPVICYLLSITSIFESNLEGFRTSLSSLEMNGSRSTVLLSIRNTMIWCTSRKTVLYESIKKFNLVFEEIYKSQTAWVIPSVQLRVELRISLSLNVLQYYRGLVRFSRYLDNVRQKDKYIKYSPEDLEEFLQDLFEGCPKSLRSLGRKKN</sequence>
<dbReference type="SUPFAM" id="SSF74788">
    <property type="entry name" value="Cullin repeat-like"/>
    <property type="match status" value="1"/>
</dbReference>
<evidence type="ECO:0000256" key="1">
    <source>
        <dbReference type="ARBA" id="ARBA00006756"/>
    </source>
</evidence>
<evidence type="ECO:0000256" key="2">
    <source>
        <dbReference type="ARBA" id="ARBA00022448"/>
    </source>
</evidence>
<reference evidence="6" key="1">
    <citation type="submission" date="2025-08" db="UniProtKB">
        <authorList>
            <consortium name="RefSeq"/>
        </authorList>
    </citation>
    <scope>IDENTIFICATION</scope>
</reference>
<feature type="domain" description="Exocyst complex subunit Exo70 C-terminal" evidence="4">
    <location>
        <begin position="117"/>
        <end position="200"/>
    </location>
</feature>
<dbReference type="Pfam" id="PF03081">
    <property type="entry name" value="Exo70_C"/>
    <property type="match status" value="2"/>
</dbReference>
<evidence type="ECO:0000256" key="3">
    <source>
        <dbReference type="RuleBase" id="RU365026"/>
    </source>
</evidence>
<evidence type="ECO:0000313" key="6">
    <source>
        <dbReference type="RefSeq" id="XP_039115316.1"/>
    </source>
</evidence>
<dbReference type="InterPro" id="IPR046364">
    <property type="entry name" value="Exo70_C"/>
</dbReference>
<dbReference type="PANTHER" id="PTHR12542">
    <property type="entry name" value="EXOCYST COMPLEX PROTEIN EXO70"/>
    <property type="match status" value="1"/>
</dbReference>
<evidence type="ECO:0000259" key="4">
    <source>
        <dbReference type="Pfam" id="PF03081"/>
    </source>
</evidence>
<dbReference type="Proteomes" id="UP001515500">
    <property type="component" value="Chromosome 19"/>
</dbReference>
<proteinExistence type="inferred from homology"/>
<protein>
    <recommendedName>
        <fullName evidence="3">Exocyst subunit Exo70 family protein</fullName>
    </recommendedName>
</protein>
<dbReference type="GO" id="GO:0015031">
    <property type="term" value="P:protein transport"/>
    <property type="evidence" value="ECO:0007669"/>
    <property type="project" value="UniProtKB-KW"/>
</dbReference>